<dbReference type="GO" id="GO:0005886">
    <property type="term" value="C:plasma membrane"/>
    <property type="evidence" value="ECO:0007669"/>
    <property type="project" value="UniProtKB-SubCell"/>
</dbReference>
<dbReference type="Proteomes" id="UP000199039">
    <property type="component" value="Unassembled WGS sequence"/>
</dbReference>
<feature type="transmembrane region" description="Helical" evidence="8">
    <location>
        <begin position="164"/>
        <end position="183"/>
    </location>
</feature>
<evidence type="ECO:0000256" key="4">
    <source>
        <dbReference type="ARBA" id="ARBA00022475"/>
    </source>
</evidence>
<evidence type="ECO:0000313" key="9">
    <source>
        <dbReference type="EMBL" id="SDC26549.1"/>
    </source>
</evidence>
<feature type="transmembrane region" description="Helical" evidence="8">
    <location>
        <begin position="285"/>
        <end position="305"/>
    </location>
</feature>
<dbReference type="AlphaFoldDB" id="A0A1G6K678"/>
<keyword evidence="4" id="KW-1003">Cell membrane</keyword>
<keyword evidence="3" id="KW-0813">Transport</keyword>
<dbReference type="Pfam" id="PF03547">
    <property type="entry name" value="Mem_trans"/>
    <property type="match status" value="2"/>
</dbReference>
<dbReference type="PANTHER" id="PTHR36838:SF3">
    <property type="entry name" value="TRANSPORTER AUXIN EFFLUX CARRIER EC FAMILY"/>
    <property type="match status" value="1"/>
</dbReference>
<dbReference type="GO" id="GO:0055085">
    <property type="term" value="P:transmembrane transport"/>
    <property type="evidence" value="ECO:0007669"/>
    <property type="project" value="InterPro"/>
</dbReference>
<evidence type="ECO:0000256" key="3">
    <source>
        <dbReference type="ARBA" id="ARBA00022448"/>
    </source>
</evidence>
<keyword evidence="7 8" id="KW-0472">Membrane</keyword>
<keyword evidence="5 8" id="KW-0812">Transmembrane</keyword>
<keyword evidence="6 8" id="KW-1133">Transmembrane helix</keyword>
<reference evidence="9 10" key="1">
    <citation type="submission" date="2016-09" db="EMBL/GenBank/DDBJ databases">
        <authorList>
            <person name="Capua I."/>
            <person name="De Benedictis P."/>
            <person name="Joannis T."/>
            <person name="Lombin L.H."/>
            <person name="Cattoli G."/>
        </authorList>
    </citation>
    <scope>NUCLEOTIDE SEQUENCE [LARGE SCALE GENOMIC DNA]</scope>
    <source>
        <strain evidence="9 10">ISLP-3</strain>
    </source>
</reference>
<comment type="similarity">
    <text evidence="2">Belongs to the auxin efflux carrier (TC 2.A.69) family.</text>
</comment>
<dbReference type="Gene3D" id="1.20.1530.20">
    <property type="match status" value="1"/>
</dbReference>
<dbReference type="OrthoDB" id="5405318at2"/>
<organism evidence="9 10">
    <name type="scientific">Sanguibacter gelidistatuariae</name>
    <dbReference type="NCBI Taxonomy" id="1814289"/>
    <lineage>
        <taxon>Bacteria</taxon>
        <taxon>Bacillati</taxon>
        <taxon>Actinomycetota</taxon>
        <taxon>Actinomycetes</taxon>
        <taxon>Micrococcales</taxon>
        <taxon>Sanguibacteraceae</taxon>
        <taxon>Sanguibacter</taxon>
    </lineage>
</organism>
<feature type="transmembrane region" description="Helical" evidence="8">
    <location>
        <begin position="6"/>
        <end position="22"/>
    </location>
</feature>
<name>A0A1G6K678_9MICO</name>
<dbReference type="EMBL" id="FMYH01000002">
    <property type="protein sequence ID" value="SDC26549.1"/>
    <property type="molecule type" value="Genomic_DNA"/>
</dbReference>
<feature type="transmembrane region" description="Helical" evidence="8">
    <location>
        <begin position="189"/>
        <end position="208"/>
    </location>
</feature>
<comment type="subcellular location">
    <subcellularLocation>
        <location evidence="1">Cell membrane</location>
        <topology evidence="1">Multi-pass membrane protein</topology>
    </subcellularLocation>
</comment>
<dbReference type="InterPro" id="IPR038770">
    <property type="entry name" value="Na+/solute_symporter_sf"/>
</dbReference>
<evidence type="ECO:0000256" key="5">
    <source>
        <dbReference type="ARBA" id="ARBA00022692"/>
    </source>
</evidence>
<feature type="transmembrane region" description="Helical" evidence="8">
    <location>
        <begin position="254"/>
        <end position="273"/>
    </location>
</feature>
<feature type="transmembrane region" description="Helical" evidence="8">
    <location>
        <begin position="34"/>
        <end position="53"/>
    </location>
</feature>
<feature type="transmembrane region" description="Helical" evidence="8">
    <location>
        <begin position="229"/>
        <end position="248"/>
    </location>
</feature>
<dbReference type="STRING" id="1814289.SAMN05216410_1513"/>
<evidence type="ECO:0000256" key="7">
    <source>
        <dbReference type="ARBA" id="ARBA00023136"/>
    </source>
</evidence>
<evidence type="ECO:0000256" key="1">
    <source>
        <dbReference type="ARBA" id="ARBA00004651"/>
    </source>
</evidence>
<evidence type="ECO:0000256" key="6">
    <source>
        <dbReference type="ARBA" id="ARBA00022989"/>
    </source>
</evidence>
<evidence type="ECO:0000256" key="2">
    <source>
        <dbReference type="ARBA" id="ARBA00010145"/>
    </source>
</evidence>
<accession>A0A1G6K678</accession>
<feature type="transmembrane region" description="Helical" evidence="8">
    <location>
        <begin position="59"/>
        <end position="82"/>
    </location>
</feature>
<evidence type="ECO:0000256" key="8">
    <source>
        <dbReference type="SAM" id="Phobius"/>
    </source>
</evidence>
<protein>
    <recommendedName>
        <fullName evidence="11">AEC family transporter</fullName>
    </recommendedName>
</protein>
<keyword evidence="10" id="KW-1185">Reference proteome</keyword>
<proteinExistence type="inferred from homology"/>
<dbReference type="InterPro" id="IPR004776">
    <property type="entry name" value="Mem_transp_PIN-like"/>
</dbReference>
<evidence type="ECO:0008006" key="11">
    <source>
        <dbReference type="Google" id="ProtNLM"/>
    </source>
</evidence>
<sequence length="306" mass="32169">MTGVLTGFAIIAAIIAVGYVVGRVNLLGPDARQVIARLVFFVLAPSLLFTILADAEVAQLFSPLMVVSLIAASVTFAVYIAVARVAWHRDASDAVIGALSAGYVNANNIGIPVAVYVLGDAAYSAPVILVQLLLFAPLGLAVLDVQQQGRASVGRLISQPLRNPIIIGSALGLVVTLTGLQVPDSVMEPFRIIGAAAVPLMLITYGMSLHGQKILEPGVERRDAVLASALKLLVMPAVAWLCGRFVFGLTGHDLFVVVALAALPTAQNVFNYAQRYRRGETLARDAIFVTTIGAVPVLIVVAALLR</sequence>
<evidence type="ECO:0000313" key="10">
    <source>
        <dbReference type="Proteomes" id="UP000199039"/>
    </source>
</evidence>
<feature type="transmembrane region" description="Helical" evidence="8">
    <location>
        <begin position="94"/>
        <end position="117"/>
    </location>
</feature>
<feature type="transmembrane region" description="Helical" evidence="8">
    <location>
        <begin position="123"/>
        <end position="143"/>
    </location>
</feature>
<dbReference type="RefSeq" id="WP_093182082.1">
    <property type="nucleotide sequence ID" value="NZ_FMYH01000002.1"/>
</dbReference>
<dbReference type="PANTHER" id="PTHR36838">
    <property type="entry name" value="AUXIN EFFLUX CARRIER FAMILY PROTEIN"/>
    <property type="match status" value="1"/>
</dbReference>
<gene>
    <name evidence="9" type="ORF">SAMN05216410_1513</name>
</gene>